<evidence type="ECO:0000256" key="1">
    <source>
        <dbReference type="ARBA" id="ARBA00010923"/>
    </source>
</evidence>
<keyword evidence="3" id="KW-0238">DNA-binding</keyword>
<proteinExistence type="inferred from homology"/>
<evidence type="ECO:0000259" key="5">
    <source>
        <dbReference type="Pfam" id="PF01420"/>
    </source>
</evidence>
<feature type="domain" description="Type I restriction modification DNA specificity" evidence="5">
    <location>
        <begin position="234"/>
        <end position="411"/>
    </location>
</feature>
<dbReference type="SUPFAM" id="SSF116734">
    <property type="entry name" value="DNA methylase specificity domain"/>
    <property type="match status" value="2"/>
</dbReference>
<sequence length="446" mass="50674">MSEESTLDEFAKTTVSQERQETPVGEIPADWGMERLKDVVEINPDGFSKDDWASETFEYISLSEASEGEIEGSTTTPIRDAPSRAQRKVQQGDVLVGTVRPKQRSHGFISEEHAEKICSSGFGVLRTESRLNSRYLLQEILSNRFFSQMEAYVAGSGYPAVKISDLKKHRVAIPPIVEQRKIATVLYTLDRAIGKTEKIIDQLDKLLRGLMDDIFESGTASTDRFQETPVGRFPDSWRIVQIQDILTEKPSYGIVKPGDGDENGVRMIRATDIEQGRLVEEEPIRVSESKSQEYERTKIYEKNILLSVMGTVGRSMCAPKDLEGANVNRALAVLRMDESQVIPKFADLWFRSPHIQSYFETQKFGTAQPRLNLGFLRKMKFPVPPKEEQKEIVAILETAERRYWSERETKKQFERLKHGLQQDLLSGKVRTTDTNIEVPDEIAQHG</sequence>
<dbReference type="InterPro" id="IPR052021">
    <property type="entry name" value="Type-I_RS_S_subunit"/>
</dbReference>
<name>A0A256JG85_HALEZ</name>
<comment type="similarity">
    <text evidence="1">Belongs to the type-I restriction system S methylase family.</text>
</comment>
<dbReference type="PANTHER" id="PTHR30408:SF12">
    <property type="entry name" value="TYPE I RESTRICTION ENZYME MJAVIII SPECIFICITY SUBUNIT"/>
    <property type="match status" value="1"/>
</dbReference>
<accession>A0A256JG85</accession>
<reference evidence="6 7" key="1">
    <citation type="journal article" date="2014" name="Front. Microbiol.">
        <title>Population and genomic analysis of the genus Halorubrum.</title>
        <authorList>
            <person name="Fullmer M.S."/>
            <person name="Soucy S.M."/>
            <person name="Swithers K.S."/>
            <person name="Makkay A.M."/>
            <person name="Wheeler R."/>
            <person name="Ventosa A."/>
            <person name="Gogarten J.P."/>
            <person name="Papke R.T."/>
        </authorList>
    </citation>
    <scope>NUCLEOTIDE SEQUENCE [LARGE SCALE GENOMIC DNA]</scope>
    <source>
        <strain evidence="6 7">Ga2p</strain>
    </source>
</reference>
<dbReference type="AlphaFoldDB" id="A0A256JG85"/>
<protein>
    <recommendedName>
        <fullName evidence="5">Type I restriction modification DNA specificity domain-containing protein</fullName>
    </recommendedName>
</protein>
<dbReference type="CDD" id="cd17256">
    <property type="entry name" value="RMtype1_S_EcoJA65PI-TRD1-CR1_like"/>
    <property type="match status" value="1"/>
</dbReference>
<dbReference type="GO" id="GO:0003677">
    <property type="term" value="F:DNA binding"/>
    <property type="evidence" value="ECO:0007669"/>
    <property type="project" value="UniProtKB-KW"/>
</dbReference>
<dbReference type="GO" id="GO:0009307">
    <property type="term" value="P:DNA restriction-modification system"/>
    <property type="evidence" value="ECO:0007669"/>
    <property type="project" value="UniProtKB-KW"/>
</dbReference>
<feature type="region of interest" description="Disordered" evidence="4">
    <location>
        <begin position="65"/>
        <end position="87"/>
    </location>
</feature>
<feature type="domain" description="Type I restriction modification DNA specificity" evidence="5">
    <location>
        <begin position="28"/>
        <end position="203"/>
    </location>
</feature>
<gene>
    <name evidence="6" type="ORF">DJ79_08850</name>
</gene>
<organism evidence="6 7">
    <name type="scientific">Halorubrum ezzemoulense</name>
    <name type="common">Halorubrum chaoviator</name>
    <dbReference type="NCBI Taxonomy" id="337243"/>
    <lineage>
        <taxon>Archaea</taxon>
        <taxon>Methanobacteriati</taxon>
        <taxon>Methanobacteriota</taxon>
        <taxon>Stenosarchaea group</taxon>
        <taxon>Halobacteria</taxon>
        <taxon>Halobacteriales</taxon>
        <taxon>Haloferacaceae</taxon>
        <taxon>Halorubrum</taxon>
    </lineage>
</organism>
<dbReference type="Proteomes" id="UP000215607">
    <property type="component" value="Unassembled WGS sequence"/>
</dbReference>
<dbReference type="RefSeq" id="WP_094593001.1">
    <property type="nucleotide sequence ID" value="NZ_NHPA01000041.1"/>
</dbReference>
<comment type="caution">
    <text evidence="6">The sequence shown here is derived from an EMBL/GenBank/DDBJ whole genome shotgun (WGS) entry which is preliminary data.</text>
</comment>
<dbReference type="EMBL" id="NHPA01000041">
    <property type="protein sequence ID" value="OYR67536.1"/>
    <property type="molecule type" value="Genomic_DNA"/>
</dbReference>
<evidence type="ECO:0000313" key="7">
    <source>
        <dbReference type="Proteomes" id="UP000215607"/>
    </source>
</evidence>
<dbReference type="Gene3D" id="3.90.220.20">
    <property type="entry name" value="DNA methylase specificity domains"/>
    <property type="match status" value="2"/>
</dbReference>
<dbReference type="Pfam" id="PF01420">
    <property type="entry name" value="Methylase_S"/>
    <property type="match status" value="2"/>
</dbReference>
<evidence type="ECO:0000256" key="4">
    <source>
        <dbReference type="SAM" id="MobiDB-lite"/>
    </source>
</evidence>
<dbReference type="PANTHER" id="PTHR30408">
    <property type="entry name" value="TYPE-1 RESTRICTION ENZYME ECOKI SPECIFICITY PROTEIN"/>
    <property type="match status" value="1"/>
</dbReference>
<evidence type="ECO:0000313" key="6">
    <source>
        <dbReference type="EMBL" id="OYR67536.1"/>
    </source>
</evidence>
<feature type="region of interest" description="Disordered" evidence="4">
    <location>
        <begin position="1"/>
        <end position="28"/>
    </location>
</feature>
<evidence type="ECO:0000256" key="3">
    <source>
        <dbReference type="ARBA" id="ARBA00023125"/>
    </source>
</evidence>
<dbReference type="InterPro" id="IPR044946">
    <property type="entry name" value="Restrct_endonuc_typeI_TRD_sf"/>
</dbReference>
<keyword evidence="2" id="KW-0680">Restriction system</keyword>
<dbReference type="InterPro" id="IPR000055">
    <property type="entry name" value="Restrct_endonuc_typeI_TRD"/>
</dbReference>
<evidence type="ECO:0000256" key="2">
    <source>
        <dbReference type="ARBA" id="ARBA00022747"/>
    </source>
</evidence>